<protein>
    <submittedName>
        <fullName evidence="2">Uncharacterized protein</fullName>
    </submittedName>
</protein>
<dbReference type="GeneID" id="83623971"/>
<name>A0AA46S9X0_9NOCA</name>
<evidence type="ECO:0000256" key="1">
    <source>
        <dbReference type="SAM" id="MobiDB-lite"/>
    </source>
</evidence>
<proteinExistence type="predicted"/>
<accession>A0AA46S9X0</accession>
<dbReference type="RefSeq" id="WP_006945579.1">
    <property type="nucleotide sequence ID" value="NZ_CAVJ010000232.1"/>
</dbReference>
<gene>
    <name evidence="2" type="ORF">OCS65_26125</name>
</gene>
<dbReference type="AlphaFoldDB" id="A0AA46S9X0"/>
<sequence>MIDVLRPNPLLAAVIVGPGGPSDSERAPDSTEYAVASRRNHY</sequence>
<organism evidence="2 3">
    <name type="scientific">Rhodococcus aetherivorans</name>
    <dbReference type="NCBI Taxonomy" id="191292"/>
    <lineage>
        <taxon>Bacteria</taxon>
        <taxon>Bacillati</taxon>
        <taxon>Actinomycetota</taxon>
        <taxon>Actinomycetes</taxon>
        <taxon>Mycobacteriales</taxon>
        <taxon>Nocardiaceae</taxon>
        <taxon>Rhodococcus</taxon>
    </lineage>
</organism>
<dbReference type="EMBL" id="CP106982">
    <property type="protein sequence ID" value="UYF93860.1"/>
    <property type="molecule type" value="Genomic_DNA"/>
</dbReference>
<reference evidence="2" key="1">
    <citation type="submission" date="2022-09" db="EMBL/GenBank/DDBJ databases">
        <title>The genome sequence of Rhodococcus aetherivorans N1.</title>
        <authorList>
            <person name="Jiang W."/>
        </authorList>
    </citation>
    <scope>NUCLEOTIDE SEQUENCE</scope>
    <source>
        <strain evidence="2">N1</strain>
    </source>
</reference>
<evidence type="ECO:0000313" key="2">
    <source>
        <dbReference type="EMBL" id="UYF93860.1"/>
    </source>
</evidence>
<dbReference type="Proteomes" id="UP001163947">
    <property type="component" value="Chromosome"/>
</dbReference>
<evidence type="ECO:0000313" key="3">
    <source>
        <dbReference type="Proteomes" id="UP001163947"/>
    </source>
</evidence>
<feature type="region of interest" description="Disordered" evidence="1">
    <location>
        <begin position="16"/>
        <end position="42"/>
    </location>
</feature>